<dbReference type="PANTHER" id="PTHR10504:SF131">
    <property type="entry name" value="BPI2 DOMAIN-CONTAINING PROTEIN"/>
    <property type="match status" value="1"/>
</dbReference>
<name>A0A9K3D7A2_9EUKA</name>
<dbReference type="InterPro" id="IPR001124">
    <property type="entry name" value="Lipid-bd_serum_glycop_C"/>
</dbReference>
<dbReference type="OrthoDB" id="10255543at2759"/>
<dbReference type="Gene3D" id="3.15.10.10">
    <property type="entry name" value="Bactericidal permeability-increasing protein, domain 1"/>
    <property type="match status" value="1"/>
</dbReference>
<evidence type="ECO:0000259" key="1">
    <source>
        <dbReference type="Pfam" id="PF02886"/>
    </source>
</evidence>
<dbReference type="InterPro" id="IPR017943">
    <property type="entry name" value="Bactericidal_perm-incr_a/b_dom"/>
</dbReference>
<sequence>MEMTQLRMGSFTASTDADKGLIGFYLGESDMTMSFSWKYEEQGFPFIKDHGTGRASVSGLSGSMSTTVGVDPECGQAQFYFEAFSFDIGKIVIDLDGGASALYDLVLNTFISLMEDLFADELSDMLGESIEAAINDGLASAGTETDMAYDLGFDTRPVPPGMSVMDSYIGIRNTGYMFPRSVGNGWEARTKPAPLPDIVNNADVQIICSNNVWNTGFSAANYNGVLGGVISPETVSSSMYDSYLTTSVLASICPEVYDAFPSSSISLSLSASIDPTLTFMPSAGFLNITGTVDVSVNSDPASDVYDTEVFEL</sequence>
<comment type="caution">
    <text evidence="2">The sequence shown here is derived from an EMBL/GenBank/DDBJ whole genome shotgun (WGS) entry which is preliminary data.</text>
</comment>
<evidence type="ECO:0000313" key="3">
    <source>
        <dbReference type="Proteomes" id="UP000265618"/>
    </source>
</evidence>
<dbReference type="SUPFAM" id="SSF55394">
    <property type="entry name" value="Bactericidal permeability-increasing protein, BPI"/>
    <property type="match status" value="2"/>
</dbReference>
<dbReference type="GO" id="GO:0008289">
    <property type="term" value="F:lipid binding"/>
    <property type="evidence" value="ECO:0007669"/>
    <property type="project" value="InterPro"/>
</dbReference>
<dbReference type="Pfam" id="PF02886">
    <property type="entry name" value="LBP_BPI_CETP_C"/>
    <property type="match status" value="1"/>
</dbReference>
<dbReference type="Gene3D" id="3.15.20.10">
    <property type="entry name" value="Bactericidal permeability-increasing protein, domain 2"/>
    <property type="match status" value="1"/>
</dbReference>
<reference evidence="2 3" key="1">
    <citation type="journal article" date="2018" name="PLoS ONE">
        <title>The draft genome of Kipferlia bialata reveals reductive genome evolution in fornicate parasites.</title>
        <authorList>
            <person name="Tanifuji G."/>
            <person name="Takabayashi S."/>
            <person name="Kume K."/>
            <person name="Takagi M."/>
            <person name="Nakayama T."/>
            <person name="Kamikawa R."/>
            <person name="Inagaki Y."/>
            <person name="Hashimoto T."/>
        </authorList>
    </citation>
    <scope>NUCLEOTIDE SEQUENCE [LARGE SCALE GENOMIC DNA]</scope>
    <source>
        <strain evidence="2">NY0173</strain>
    </source>
</reference>
<accession>A0A9K3D7A2</accession>
<dbReference type="AlphaFoldDB" id="A0A9K3D7A2"/>
<dbReference type="Proteomes" id="UP000265618">
    <property type="component" value="Unassembled WGS sequence"/>
</dbReference>
<feature type="non-terminal residue" evidence="2">
    <location>
        <position position="1"/>
    </location>
</feature>
<evidence type="ECO:0000313" key="2">
    <source>
        <dbReference type="EMBL" id="GIQ89912.1"/>
    </source>
</evidence>
<feature type="domain" description="Lipid-binding serum glycoprotein C-terminal" evidence="1">
    <location>
        <begin position="204"/>
        <end position="297"/>
    </location>
</feature>
<dbReference type="EMBL" id="BDIP01005566">
    <property type="protein sequence ID" value="GIQ89912.1"/>
    <property type="molecule type" value="Genomic_DNA"/>
</dbReference>
<keyword evidence="3" id="KW-1185">Reference proteome</keyword>
<dbReference type="PANTHER" id="PTHR10504">
    <property type="entry name" value="BACTERICIDAL PERMEABILITY-INCREASING BPI PROTEIN-RELATED"/>
    <property type="match status" value="1"/>
</dbReference>
<protein>
    <recommendedName>
        <fullName evidence="1">Lipid-binding serum glycoprotein C-terminal domain-containing protein</fullName>
    </recommendedName>
</protein>
<gene>
    <name evidence="2" type="ORF">KIPB_012519</name>
</gene>
<proteinExistence type="predicted"/>
<dbReference type="InterPro" id="IPR032942">
    <property type="entry name" value="BPI/LBP/Plunc"/>
</dbReference>
<organism evidence="2 3">
    <name type="scientific">Kipferlia bialata</name>
    <dbReference type="NCBI Taxonomy" id="797122"/>
    <lineage>
        <taxon>Eukaryota</taxon>
        <taxon>Metamonada</taxon>
        <taxon>Carpediemonas-like organisms</taxon>
        <taxon>Kipferlia</taxon>
    </lineage>
</organism>